<name>A0A5B7EK02_PORTR</name>
<reference evidence="1 2" key="1">
    <citation type="submission" date="2019-05" db="EMBL/GenBank/DDBJ databases">
        <title>Another draft genome of Portunus trituberculatus and its Hox gene families provides insights of decapod evolution.</title>
        <authorList>
            <person name="Jeong J.-H."/>
            <person name="Song I."/>
            <person name="Kim S."/>
            <person name="Choi T."/>
            <person name="Kim D."/>
            <person name="Ryu S."/>
            <person name="Kim W."/>
        </authorList>
    </citation>
    <scope>NUCLEOTIDE SEQUENCE [LARGE SCALE GENOMIC DNA]</scope>
    <source>
        <tissue evidence="1">Muscle</tissue>
    </source>
</reference>
<dbReference type="EMBL" id="VSRR010002853">
    <property type="protein sequence ID" value="MPC33526.1"/>
    <property type="molecule type" value="Genomic_DNA"/>
</dbReference>
<proteinExistence type="predicted"/>
<evidence type="ECO:0000313" key="1">
    <source>
        <dbReference type="EMBL" id="MPC33526.1"/>
    </source>
</evidence>
<accession>A0A5B7EK02</accession>
<protein>
    <submittedName>
        <fullName evidence="1">Uncharacterized protein</fullName>
    </submittedName>
</protein>
<dbReference type="Proteomes" id="UP000324222">
    <property type="component" value="Unassembled WGS sequence"/>
</dbReference>
<organism evidence="1 2">
    <name type="scientific">Portunus trituberculatus</name>
    <name type="common">Swimming crab</name>
    <name type="synonym">Neptunus trituberculatus</name>
    <dbReference type="NCBI Taxonomy" id="210409"/>
    <lineage>
        <taxon>Eukaryota</taxon>
        <taxon>Metazoa</taxon>
        <taxon>Ecdysozoa</taxon>
        <taxon>Arthropoda</taxon>
        <taxon>Crustacea</taxon>
        <taxon>Multicrustacea</taxon>
        <taxon>Malacostraca</taxon>
        <taxon>Eumalacostraca</taxon>
        <taxon>Eucarida</taxon>
        <taxon>Decapoda</taxon>
        <taxon>Pleocyemata</taxon>
        <taxon>Brachyura</taxon>
        <taxon>Eubrachyura</taxon>
        <taxon>Portunoidea</taxon>
        <taxon>Portunidae</taxon>
        <taxon>Portuninae</taxon>
        <taxon>Portunus</taxon>
    </lineage>
</organism>
<comment type="caution">
    <text evidence="1">The sequence shown here is derived from an EMBL/GenBank/DDBJ whole genome shotgun (WGS) entry which is preliminary data.</text>
</comment>
<gene>
    <name evidence="1" type="ORF">E2C01_026879</name>
</gene>
<dbReference type="AlphaFoldDB" id="A0A5B7EK02"/>
<sequence length="73" mass="7919">MTRAPAALFEIVMEETTGVGEPAKGNTNAIKERPTEVPGDVCQNFTSDFYHNVHQDRQAEAAKASAVRLASDK</sequence>
<keyword evidence="2" id="KW-1185">Reference proteome</keyword>
<evidence type="ECO:0000313" key="2">
    <source>
        <dbReference type="Proteomes" id="UP000324222"/>
    </source>
</evidence>